<dbReference type="OrthoDB" id="607469at2"/>
<protein>
    <submittedName>
        <fullName evidence="2">T9SS type B sorting domain-containing protein</fullName>
    </submittedName>
</protein>
<comment type="caution">
    <text evidence="2">The sequence shown here is derived from an EMBL/GenBank/DDBJ whole genome shotgun (WGS) entry which is preliminary data.</text>
</comment>
<keyword evidence="1" id="KW-0732">Signal</keyword>
<dbReference type="InterPro" id="IPR025667">
    <property type="entry name" value="SprB_repeat"/>
</dbReference>
<evidence type="ECO:0000313" key="3">
    <source>
        <dbReference type="Proteomes" id="UP000443153"/>
    </source>
</evidence>
<dbReference type="Pfam" id="PF13585">
    <property type="entry name" value="CHU_C"/>
    <property type="match status" value="1"/>
</dbReference>
<dbReference type="RefSeq" id="WP_154364998.1">
    <property type="nucleotide sequence ID" value="NZ_WKJH01000003.1"/>
</dbReference>
<dbReference type="InterPro" id="IPR026341">
    <property type="entry name" value="T9SS_type_B"/>
</dbReference>
<feature type="chain" id="PRO_5026243893" evidence="1">
    <location>
        <begin position="28"/>
        <end position="2865"/>
    </location>
</feature>
<dbReference type="Pfam" id="PF13573">
    <property type="entry name" value="SprB"/>
    <property type="match status" value="3"/>
</dbReference>
<keyword evidence="3" id="KW-1185">Reference proteome</keyword>
<evidence type="ECO:0000313" key="2">
    <source>
        <dbReference type="EMBL" id="MRX63803.1"/>
    </source>
</evidence>
<gene>
    <name evidence="2" type="ORF">GJ691_06445</name>
</gene>
<name>A0A6I2MIZ1_9FLAO</name>
<accession>A0A6I2MIZ1</accession>
<feature type="signal peptide" evidence="1">
    <location>
        <begin position="1"/>
        <end position="27"/>
    </location>
</feature>
<dbReference type="EMBL" id="WKJH01000003">
    <property type="protein sequence ID" value="MRX63803.1"/>
    <property type="molecule type" value="Genomic_DNA"/>
</dbReference>
<reference evidence="2 3" key="1">
    <citation type="submission" date="2019-11" db="EMBL/GenBank/DDBJ databases">
        <title>Maribacter lutea sp. nov., a marine bacterium isolated from intertidal sand.</title>
        <authorList>
            <person name="Liu A."/>
        </authorList>
    </citation>
    <scope>NUCLEOTIDE SEQUENCE [LARGE SCALE GENOMIC DNA]</scope>
    <source>
        <strain evidence="2 3">RZ05</strain>
    </source>
</reference>
<dbReference type="NCBIfam" id="TIGR04131">
    <property type="entry name" value="Bac_Flav_CTERM"/>
    <property type="match status" value="1"/>
</dbReference>
<organism evidence="2 3">
    <name type="scientific">Maribacter luteus</name>
    <dbReference type="NCBI Taxonomy" id="2594478"/>
    <lineage>
        <taxon>Bacteria</taxon>
        <taxon>Pseudomonadati</taxon>
        <taxon>Bacteroidota</taxon>
        <taxon>Flavobacteriia</taxon>
        <taxon>Flavobacteriales</taxon>
        <taxon>Flavobacteriaceae</taxon>
        <taxon>Maribacter</taxon>
    </lineage>
</organism>
<dbReference type="Proteomes" id="UP000443153">
    <property type="component" value="Unassembled WGS sequence"/>
</dbReference>
<proteinExistence type="predicted"/>
<evidence type="ECO:0000256" key="1">
    <source>
        <dbReference type="SAM" id="SignalP"/>
    </source>
</evidence>
<sequence>MFPKSPRHILYAILLLLFSAVCTSAIANYDYNFVVGISEVLEKVVSTEERSSETEVSKTSKTSIVLEEQKSLNVSSPMPMFTTIIQGADEEVACTNDGSTIARFNLCGDSDDRVVSLSGAPFGSVSWEILGGSCSADINEDCPETENSCYTQVSTAQNFTIDASTVSSTTGGEFRVRVNGSGPYYYFKVKKSTITQTFVKQDYICDVPGRIQITNLSSAYEFSIDSGSGYGPWQGPIFTDLTPGTYVVKARLQNTPNTCEYPYTPIVIEERNIDIGVTFVDAQCYGETGSIEVTVNDVPGPYIYTLLDASGVVQEYTAPISDNPYTFSAVGFGTYTVQVETQQCYGDVLNGIDPPQESLDDFGNPIIIGDGLIALDASTEVHSSFGCTIAPNVISDVDVTINTSGGAAPYTFTVNGGAAQPAFGDAMTNTGSTTYTVTSAGSYDIVITDSNGCSITASASVETLLPPSVTATGTDGTCSNGGAKINFNVTDARGYNLSYRVSSSDAWETTPEISVSASPSGTLYDEIEVHYEQGGFECTLPLSDVTVSSVGVISGSATKITDRTCDGSGGTNGGQIDFVGPFTGGSGSGYVFSIDGLNFTGTTSYANLSPGTYTPMIEDGGGCRLELTPITILDVDPPTDLDFAQSNINCSLGSSDVQLTATANAAIANYSVISPSVIDNGASDTFVGLSTSTSYIFQITDVNGCTYTEGFTPAVISSIRARVKSGGDLNVCNGATDGTGTFLIDGFANNYTYDINSGLFSGGPQSDGEVVLPLSGAGTYTITVTDADTGCTDTASFDIQEASPIDLSTSVVTAMTCANGNLGRVVANATGGWGTYRYTLLYPDGSTTVGPKSGRTFSNLSQGTDPLDPSDVYTLTVEDSEGCTDTFTFDLEPLNAPTISLDTAASDFCYDPSFGATATVTSTAGTAPLSGHQYRINGGALQASPTFTGLTPGNYTIEVVDGNDCSDDLSITIEPQLRVSTSIETEIPCGGTPGTIRVSVTGGYLSGPGTKQYQVSADNGATWGALTTFTSNSFLYDTTLDGDYIFRVFDENTTNSACSAESAPIYLAPPASLDPPTIETFDVSCGGAINNGRVVITPDATSGVPPYLINFDNRGFGSQSAFSDLAVGTYDVEIQDARGCLYTGTIDINNDPTPVPNAMVTEIPATCSLSAVSGGIEITNVIDGTENFSFVIEDSFGNFITREDDVARSSLPYAITDTALIPGDYRVITVDANGCTDLDLVTITTNEVVITPIPPPIPVICDDSGFTYAVSVSGGSGSYEIKLEHQPAYYPLNNTPAVNDHTFSNSTDGIQYGVTYTVMVTDTGTGCIYEQEIPPIEGPSTLEVTATANPAACYPSTDGQILYEITGFIVGDILQIELLNEQDGSRITLESSVTTSATPHTGSYNAPYGDYQIIVENLTDTCVDAVAVTIDQNLPAIDILNTTPANCNSDGSITVQGRGGDGISYSFAFMPQGDVPIASDYGSATTFFGPAGDYDVYVKDFSGCSSFAIASIIPTDTPPVITTTVVNQCDFTSTAFDITVSVPDTIDTPLFSLGGEEHYGVLNGSVYEWTYVVSTPGDYVVDVVDANGCTSQATAHVYEFLSASGSFTTATTCNDADGEITIQTTGGSGDFTFELTGTDYNSNVVSTTQTSNVFTGIFPGTYSVHVVDNIMFDGTDYCDFTISNIHLDAAVTPVIEATNLHDITCFGDNDGSIDIVLQAGTDVDGPISYQLVDFVSRTPITTNNSGSFTNLGPGNYEVIVTSARNCEALSGDLEITEPDDFAITATAPPFACETGANRYSSTTITVTVDPSNPGTVGSGYQYSITGYSDYQSSNSFEIVDNGSPQDITVYAIDGNGCQTFFDLPTLATPDDITSTIIDVDALNCRDDERVRIQVAGTTDFTVSAVSVAPITPVTNSAGNDYVDMYLPAAGDYIFEVTDNIGGCTYPMPVHTVVEPTSPTVVISEAKAITCFNPGNDGELSIEVTDYIGSYTYNVYSASDTGKTTVLTTGSFDTANNPETITGLTGGNFFVEVISDDVPYCSSDSNVATIRTPNGELEVTAIEVGNTGCNDDTGIIEATGQGGWDGSPYEYRLLVSSDGGATYATEVVPFSNSSRFENLPSGDYQIEIQDVEGCTDTFEINLAPVPQINAGIREPLALQCPGGNNAVLEAYDTSSGDAVTAIAGATGGYPGAGYNYQLLYLNSNDNTDIVSTSGLQNTPTFIGATGGFISEGWYAIEVSSSFDCTFVTEPYYVDPPPAVQPKLVQTAVPGCGGMGEIRLTIENPDPLFTYEYVRIENGVEVGVYTDMTGTSQLFTGVAGITYQFDVRKKNALNICPAVRSNGITMTDATGITLLPNLPDDISCASELDGRIESFANGGVGGNQFYLYSGDPVDAFSPSATATLVRGPQDHGTFEGLDAGTDYYIVVTSGATCSDIAGPFEIVRPEPIIFEANPVPVSCFGDEDGSITIEVTSGGVGLIQFAIEPNFNEFFSDPSNPGTYTFEELPAGSYEILIQDENGCFEKDVLTVTEPPVVSIDDVATTPETCIGFADGTAQLTVSGGTPFVDPITSVSYYETMLVGPDSDGSEVFVRNDDLTFENLAGGETYIVFVQDANMCGTDALIPIEIGVDLTADAIVQYGCEGIFPYSTVSLEMQETGLLPQLLFSLDVDDINVADTVTTWGDLPAGDHTIYIYHENGCTSFEEFTLENYEPLTIDGVKTGPNELTVTASGGFGGYEFFFQGESYGSENVFTTNESVTVTARVVDQNGCEALITVPFEFTGMLEIPNFFTPDGDNNNDVWAPKNREFFPNIEVKIYDRYGRVVAELDAVSNWDGYYDGSPVPSGDYWYVVNANDKTKLRYVGHFTLYR</sequence>